<dbReference type="PANTHER" id="PTHR38340:SF1">
    <property type="entry name" value="S-LAYER PROTEIN"/>
    <property type="match status" value="1"/>
</dbReference>
<dbReference type="EMBL" id="JAYWLC010000004">
    <property type="protein sequence ID" value="MER5171652.1"/>
    <property type="molecule type" value="Genomic_DNA"/>
</dbReference>
<dbReference type="Gene3D" id="2.150.10.10">
    <property type="entry name" value="Serralysin-like metalloprotease, C-terminal"/>
    <property type="match status" value="1"/>
</dbReference>
<proteinExistence type="predicted"/>
<name>A0ABV1SFH4_9RHOB</name>
<evidence type="ECO:0000313" key="4">
    <source>
        <dbReference type="EMBL" id="MER5171652.1"/>
    </source>
</evidence>
<evidence type="ECO:0000259" key="3">
    <source>
        <dbReference type="Pfam" id="PF13403"/>
    </source>
</evidence>
<dbReference type="Pfam" id="PF13403">
    <property type="entry name" value="Hint_2"/>
    <property type="match status" value="1"/>
</dbReference>
<evidence type="ECO:0000256" key="1">
    <source>
        <dbReference type="ARBA" id="ARBA00004613"/>
    </source>
</evidence>
<comment type="caution">
    <text evidence="4">The sequence shown here is derived from an EMBL/GenBank/DDBJ whole genome shotgun (WGS) entry which is preliminary data.</text>
</comment>
<comment type="subcellular location">
    <subcellularLocation>
        <location evidence="1">Secreted</location>
    </subcellularLocation>
</comment>
<dbReference type="SUPFAM" id="SSF51120">
    <property type="entry name" value="beta-Roll"/>
    <property type="match status" value="1"/>
</dbReference>
<reference evidence="4 5" key="1">
    <citation type="submission" date="2024-01" db="EMBL/GenBank/DDBJ databases">
        <authorList>
            <person name="Deng Y."/>
            <person name="Su J."/>
        </authorList>
    </citation>
    <scope>NUCLEOTIDE SEQUENCE [LARGE SCALE GENOMIC DNA]</scope>
    <source>
        <strain evidence="4 5">CPCC 100088</strain>
    </source>
</reference>
<evidence type="ECO:0000256" key="2">
    <source>
        <dbReference type="ARBA" id="ARBA00022525"/>
    </source>
</evidence>
<evidence type="ECO:0000313" key="5">
    <source>
        <dbReference type="Proteomes" id="UP001438953"/>
    </source>
</evidence>
<keyword evidence="5" id="KW-1185">Reference proteome</keyword>
<dbReference type="PANTHER" id="PTHR38340">
    <property type="entry name" value="S-LAYER PROTEIN"/>
    <property type="match status" value="1"/>
</dbReference>
<gene>
    <name evidence="4" type="ORF">VSX56_07675</name>
</gene>
<dbReference type="InterPro" id="IPR001343">
    <property type="entry name" value="Hemolysn_Ca-bd"/>
</dbReference>
<dbReference type="RefSeq" id="WP_350936140.1">
    <property type="nucleotide sequence ID" value="NZ_JAYWLC010000004.1"/>
</dbReference>
<dbReference type="InterPro" id="IPR050557">
    <property type="entry name" value="RTX_toxin/Mannuronan_C5-epim"/>
</dbReference>
<accession>A0ABV1SFH4</accession>
<dbReference type="InterPro" id="IPR028992">
    <property type="entry name" value="Hedgehog/Intein_dom"/>
</dbReference>
<dbReference type="PRINTS" id="PR00313">
    <property type="entry name" value="CABNDNGRPT"/>
</dbReference>
<feature type="domain" description="Hedgehog/Intein (Hint)" evidence="3">
    <location>
        <begin position="225"/>
        <end position="370"/>
    </location>
</feature>
<dbReference type="Pfam" id="PF00353">
    <property type="entry name" value="HemolysinCabind"/>
    <property type="match status" value="1"/>
</dbReference>
<protein>
    <submittedName>
        <fullName evidence="4">Hint domain-containing protein</fullName>
    </submittedName>
</protein>
<organism evidence="4 5">
    <name type="scientific">Thioclava kandeliae</name>
    <dbReference type="NCBI Taxonomy" id="3070818"/>
    <lineage>
        <taxon>Bacteria</taxon>
        <taxon>Pseudomonadati</taxon>
        <taxon>Pseudomonadota</taxon>
        <taxon>Alphaproteobacteria</taxon>
        <taxon>Rhodobacterales</taxon>
        <taxon>Paracoccaceae</taxon>
        <taxon>Thioclava</taxon>
    </lineage>
</organism>
<sequence length="419" mass="45469">MTFSLSGIFYDKNGYDKDGYNKDGYDCDGYNRSGYDKDGYDREGYDCDGYDKNGYDCDGYNRDGRDENGCDKDGHCEPITGTECNDILIGSDSCDDTITGLGGNDLLYGADGDDLLDGGAGRDVLWGGRGNDTLIGSVGDTLNGGSDADSIYVTGDHSGTIYVDGGSRGDDNDTLYYGALLKAGYTLQTEEPCGGWKESGVLKFYNCETKSCITVSYCDIENVVPCFTPGSLIATPTGEIAVERLRAGDKILTRDNGVQEIAWAGQCDLGGEALRRNPDHAPILIQAGALGNGLPERDMCVSPNHRMLLTGKRAQLYFEEYEVLVAAKYLVGMPGVMTMAVPQVSYIHFMCERHEIALVDGAWTESFQPGEVTLSSMGVAQKREIFALFPELANDPTQPNFTAARRSLRRHEATLLFNA</sequence>
<dbReference type="InterPro" id="IPR036844">
    <property type="entry name" value="Hint_dom_sf"/>
</dbReference>
<dbReference type="PROSITE" id="PS00330">
    <property type="entry name" value="HEMOLYSIN_CALCIUM"/>
    <property type="match status" value="2"/>
</dbReference>
<reference evidence="4 5" key="2">
    <citation type="submission" date="2024-06" db="EMBL/GenBank/DDBJ databases">
        <title>Thioclava kandeliae sp. nov. from a rhizosphere soil sample of Kandelia candel in a mangrove.</title>
        <authorList>
            <person name="Mu T."/>
        </authorList>
    </citation>
    <scope>NUCLEOTIDE SEQUENCE [LARGE SCALE GENOMIC DNA]</scope>
    <source>
        <strain evidence="4 5">CPCC 100088</strain>
    </source>
</reference>
<dbReference type="Proteomes" id="UP001438953">
    <property type="component" value="Unassembled WGS sequence"/>
</dbReference>
<dbReference type="InterPro" id="IPR011049">
    <property type="entry name" value="Serralysin-like_metalloprot_C"/>
</dbReference>
<dbReference type="SUPFAM" id="SSF51294">
    <property type="entry name" value="Hedgehog/intein (Hint) domain"/>
    <property type="match status" value="1"/>
</dbReference>
<keyword evidence="2" id="KW-0964">Secreted</keyword>
<dbReference type="InterPro" id="IPR018511">
    <property type="entry name" value="Hemolysin-typ_Ca-bd_CS"/>
</dbReference>